<dbReference type="InterPro" id="IPR002736">
    <property type="entry name" value="CitG"/>
</dbReference>
<evidence type="ECO:0000256" key="1">
    <source>
        <dbReference type="ARBA" id="ARBA00001210"/>
    </source>
</evidence>
<dbReference type="PANTHER" id="PTHR30201:SF2">
    <property type="entry name" value="2-(5''-TRIPHOSPHORIBOSYL)-3'-DEPHOSPHOCOENZYME-A SYNTHASE"/>
    <property type="match status" value="1"/>
</dbReference>
<dbReference type="NCBIfam" id="TIGR03132">
    <property type="entry name" value="malonate_mdcB"/>
    <property type="match status" value="1"/>
</dbReference>
<protein>
    <recommendedName>
        <fullName evidence="2">triphosphoribosyl-dephospho-CoA synthase</fullName>
        <ecNumber evidence="2">2.4.2.52</ecNumber>
    </recommendedName>
</protein>
<proteinExistence type="predicted"/>
<evidence type="ECO:0000256" key="5">
    <source>
        <dbReference type="ARBA" id="ARBA00022840"/>
    </source>
</evidence>
<dbReference type="GO" id="GO:0016757">
    <property type="term" value="F:glycosyltransferase activity"/>
    <property type="evidence" value="ECO:0007669"/>
    <property type="project" value="UniProtKB-KW"/>
</dbReference>
<dbReference type="GO" id="GO:0046917">
    <property type="term" value="F:triphosphoribosyl-dephospho-CoA synthase activity"/>
    <property type="evidence" value="ECO:0007669"/>
    <property type="project" value="UniProtKB-EC"/>
</dbReference>
<dbReference type="InterPro" id="IPR017555">
    <property type="entry name" value="TriPribosyl-deP-CoA_syn"/>
</dbReference>
<gene>
    <name evidence="6" type="ORF">FJQ98_07605</name>
</gene>
<comment type="catalytic activity">
    <reaction evidence="1">
        <text>3'-dephospho-CoA + ATP = 2'-(5''-triphospho-alpha-D-ribosyl)-3'-dephospho-CoA + adenine</text>
        <dbReference type="Rhea" id="RHEA:15117"/>
        <dbReference type="ChEBI" id="CHEBI:16708"/>
        <dbReference type="ChEBI" id="CHEBI:30616"/>
        <dbReference type="ChEBI" id="CHEBI:57328"/>
        <dbReference type="ChEBI" id="CHEBI:61378"/>
        <dbReference type="EC" id="2.4.2.52"/>
    </reaction>
</comment>
<dbReference type="Gene3D" id="1.10.4200.10">
    <property type="entry name" value="Triphosphoribosyl-dephospho-CoA protein"/>
    <property type="match status" value="2"/>
</dbReference>
<evidence type="ECO:0000256" key="4">
    <source>
        <dbReference type="ARBA" id="ARBA00022741"/>
    </source>
</evidence>
<evidence type="ECO:0000313" key="6">
    <source>
        <dbReference type="EMBL" id="QQP13894.1"/>
    </source>
</evidence>
<dbReference type="RefSeq" id="WP_053594474.1">
    <property type="nucleotide sequence ID" value="NZ_CP067341.1"/>
</dbReference>
<keyword evidence="3 6" id="KW-0808">Transferase</keyword>
<dbReference type="EC" id="2.4.2.52" evidence="2"/>
<keyword evidence="5" id="KW-0067">ATP-binding</keyword>
<dbReference type="Pfam" id="PF01874">
    <property type="entry name" value="CitG"/>
    <property type="match status" value="1"/>
</dbReference>
<dbReference type="PANTHER" id="PTHR30201">
    <property type="entry name" value="TRIPHOSPHORIBOSYL-DEPHOSPHO-COA SYNTHASE"/>
    <property type="match status" value="1"/>
</dbReference>
<accession>A0ABX7B0C6</accession>
<dbReference type="EMBL" id="CP067341">
    <property type="protein sequence ID" value="QQP13894.1"/>
    <property type="molecule type" value="Genomic_DNA"/>
</dbReference>
<evidence type="ECO:0000256" key="3">
    <source>
        <dbReference type="ARBA" id="ARBA00022679"/>
    </source>
</evidence>
<keyword evidence="7" id="KW-1185">Reference proteome</keyword>
<dbReference type="NCBIfam" id="NF002315">
    <property type="entry name" value="PRK01237.1"/>
    <property type="match status" value="1"/>
</dbReference>
<reference evidence="6 7" key="1">
    <citation type="submission" date="2020-01" db="EMBL/GenBank/DDBJ databases">
        <authorList>
            <person name="Liu G."/>
            <person name="Liu B."/>
        </authorList>
    </citation>
    <scope>NUCLEOTIDE SEQUENCE [LARGE SCALE GENOMIC DNA]</scope>
    <source>
        <strain evidence="6 7">FJAT-51161</strain>
    </source>
</reference>
<keyword evidence="6" id="KW-0328">Glycosyltransferase</keyword>
<name>A0ABX7B0C6_9BACI</name>
<organism evidence="6 7">
    <name type="scientific">Lysinibacillus agricola</name>
    <dbReference type="NCBI Taxonomy" id="2590012"/>
    <lineage>
        <taxon>Bacteria</taxon>
        <taxon>Bacillati</taxon>
        <taxon>Bacillota</taxon>
        <taxon>Bacilli</taxon>
        <taxon>Bacillales</taxon>
        <taxon>Bacillaceae</taxon>
        <taxon>Lysinibacillus</taxon>
    </lineage>
</organism>
<sequence>MIDKQYFAETLAKMAVSSLIEEVSLTPKPGLVDEKDEGAHQDLTFHMMIGSAQCLKNTFYEMAMAAFVEGPSQTLREKIGEIGRRGENTMFQYTDGVNTHKGAIWSLGLITAAAAIHGGMADEETICFTAGRIAQYEDRFIPHNITNGMKAIHEYGINGAKVEAQLAFPHIRKYSLPMLKATIHTMSYEQAKHFTLLSLIAQLDDTCILHRGGIEGLNYAKKQAKQIIASSNLHELEHMNQNFIARNLSPGGSADLLAATIYLLKIKKWSTNSLLKGQFQATH</sequence>
<evidence type="ECO:0000313" key="7">
    <source>
        <dbReference type="Proteomes" id="UP000596049"/>
    </source>
</evidence>
<keyword evidence="4" id="KW-0547">Nucleotide-binding</keyword>
<evidence type="ECO:0000256" key="2">
    <source>
        <dbReference type="ARBA" id="ARBA00012074"/>
    </source>
</evidence>
<dbReference type="Proteomes" id="UP000596049">
    <property type="component" value="Chromosome"/>
</dbReference>